<accession>A0A026W258</accession>
<name>A0A026W258_OOCBI</name>
<keyword evidence="3" id="KW-1185">Reference proteome</keyword>
<protein>
    <submittedName>
        <fullName evidence="2">Uncharacterized protein</fullName>
    </submittedName>
</protein>
<evidence type="ECO:0000256" key="1">
    <source>
        <dbReference type="SAM" id="MobiDB-lite"/>
    </source>
</evidence>
<evidence type="ECO:0000313" key="3">
    <source>
        <dbReference type="Proteomes" id="UP000053097"/>
    </source>
</evidence>
<dbReference type="AlphaFoldDB" id="A0A026W258"/>
<feature type="region of interest" description="Disordered" evidence="1">
    <location>
        <begin position="46"/>
        <end position="65"/>
    </location>
</feature>
<dbReference type="Proteomes" id="UP000053097">
    <property type="component" value="Unassembled WGS sequence"/>
</dbReference>
<gene>
    <name evidence="2" type="ORF">X777_11767</name>
</gene>
<evidence type="ECO:0000313" key="2">
    <source>
        <dbReference type="EMBL" id="EZA49681.1"/>
    </source>
</evidence>
<sequence>MSRAKPDEDDENTAEAMTLGAAISRWGKKVTRDEYPKNLPSVAIMKKRRRRPQKSTVEATDRLEI</sequence>
<dbReference type="EMBL" id="KK107502">
    <property type="protein sequence ID" value="EZA49681.1"/>
    <property type="molecule type" value="Genomic_DNA"/>
</dbReference>
<proteinExistence type="predicted"/>
<reference evidence="2 3" key="1">
    <citation type="journal article" date="2014" name="Curr. Biol.">
        <title>The genome of the clonal raider ant Cerapachys biroi.</title>
        <authorList>
            <person name="Oxley P.R."/>
            <person name="Ji L."/>
            <person name="Fetter-Pruneda I."/>
            <person name="McKenzie S.K."/>
            <person name="Li C."/>
            <person name="Hu H."/>
            <person name="Zhang G."/>
            <person name="Kronauer D.J."/>
        </authorList>
    </citation>
    <scope>NUCLEOTIDE SEQUENCE [LARGE SCALE GENOMIC DNA]</scope>
</reference>
<organism evidence="2 3">
    <name type="scientific">Ooceraea biroi</name>
    <name type="common">Clonal raider ant</name>
    <name type="synonym">Cerapachys biroi</name>
    <dbReference type="NCBI Taxonomy" id="2015173"/>
    <lineage>
        <taxon>Eukaryota</taxon>
        <taxon>Metazoa</taxon>
        <taxon>Ecdysozoa</taxon>
        <taxon>Arthropoda</taxon>
        <taxon>Hexapoda</taxon>
        <taxon>Insecta</taxon>
        <taxon>Pterygota</taxon>
        <taxon>Neoptera</taxon>
        <taxon>Endopterygota</taxon>
        <taxon>Hymenoptera</taxon>
        <taxon>Apocrita</taxon>
        <taxon>Aculeata</taxon>
        <taxon>Formicoidea</taxon>
        <taxon>Formicidae</taxon>
        <taxon>Dorylinae</taxon>
        <taxon>Ooceraea</taxon>
    </lineage>
</organism>